<name>A0A381FH27_9FLAO</name>
<dbReference type="AlphaFoldDB" id="A0A381FH27"/>
<reference evidence="1 2" key="1">
    <citation type="submission" date="2018-06" db="EMBL/GenBank/DDBJ databases">
        <authorList>
            <consortium name="Pathogen Informatics"/>
            <person name="Doyle S."/>
        </authorList>
    </citation>
    <scope>NUCLEOTIDE SEQUENCE [LARGE SCALE GENOMIC DNA]</scope>
    <source>
        <strain evidence="1 2">NCTC13532</strain>
    </source>
</reference>
<protein>
    <submittedName>
        <fullName evidence="1">Uncharacterized protein</fullName>
    </submittedName>
</protein>
<accession>A0A381FH27</accession>
<dbReference type="Proteomes" id="UP000254282">
    <property type="component" value="Unassembled WGS sequence"/>
</dbReference>
<organism evidence="1 2">
    <name type="scientific">Chryseobacterium indoltheticum</name>
    <dbReference type="NCBI Taxonomy" id="254"/>
    <lineage>
        <taxon>Bacteria</taxon>
        <taxon>Pseudomonadati</taxon>
        <taxon>Bacteroidota</taxon>
        <taxon>Flavobacteriia</taxon>
        <taxon>Flavobacteriales</taxon>
        <taxon>Weeksellaceae</taxon>
        <taxon>Chryseobacterium group</taxon>
        <taxon>Chryseobacterium</taxon>
    </lineage>
</organism>
<proteinExistence type="predicted"/>
<sequence>MGDGSGVLEVYKIENKLQYDDMYLRDDENSPPLEGWQKLKRI</sequence>
<evidence type="ECO:0000313" key="1">
    <source>
        <dbReference type="EMBL" id="SUX45432.1"/>
    </source>
</evidence>
<gene>
    <name evidence="1" type="ORF">NCTC13532_01263</name>
</gene>
<dbReference type="EMBL" id="UFVR01000004">
    <property type="protein sequence ID" value="SUX45432.1"/>
    <property type="molecule type" value="Genomic_DNA"/>
</dbReference>
<evidence type="ECO:0000313" key="2">
    <source>
        <dbReference type="Proteomes" id="UP000254282"/>
    </source>
</evidence>